<keyword evidence="3 6" id="KW-1133">Transmembrane helix</keyword>
<feature type="compositionally biased region" description="Low complexity" evidence="5">
    <location>
        <begin position="87"/>
        <end position="98"/>
    </location>
</feature>
<organism evidence="7 8">
    <name type="scientific">Marinobacter halophilus</name>
    <dbReference type="NCBI Taxonomy" id="1323740"/>
    <lineage>
        <taxon>Bacteria</taxon>
        <taxon>Pseudomonadati</taxon>
        <taxon>Pseudomonadota</taxon>
        <taxon>Gammaproteobacteria</taxon>
        <taxon>Pseudomonadales</taxon>
        <taxon>Marinobacteraceae</taxon>
        <taxon>Marinobacter</taxon>
    </lineage>
</organism>
<comment type="caution">
    <text evidence="7">The sequence shown here is derived from an EMBL/GenBank/DDBJ whole genome shotgun (WGS) entry which is preliminary data.</text>
</comment>
<keyword evidence="8" id="KW-1185">Reference proteome</keyword>
<keyword evidence="4 6" id="KW-0472">Membrane</keyword>
<protein>
    <recommendedName>
        <fullName evidence="9">Energy transducer TonB</fullName>
    </recommendedName>
</protein>
<dbReference type="GO" id="GO:0016020">
    <property type="term" value="C:membrane"/>
    <property type="evidence" value="ECO:0007669"/>
    <property type="project" value="UniProtKB-SubCell"/>
</dbReference>
<evidence type="ECO:0000313" key="8">
    <source>
        <dbReference type="Proteomes" id="UP000238385"/>
    </source>
</evidence>
<proteinExistence type="predicted"/>
<sequence>MGSINSRLPWSKDGAERIRFGAILALVLAVFLVPAIVIPYLQVAEPDRAEVERMPPRLAQLVEAPKPVEIEQPEAQPEPEPEPEPEPAVSEPTPIVAEPEPRPVPEPAAAETREQTTEQARETAARSGLFAMKDQLAALRAPESVARPDNRSANISHGRVDSEADFADRTLAGSGGVQTREGPVRAVELAQHDVSRVSAPQEAEPAVAQSAPARPSLGERAMSNIRQVFDGQKSVLYALYQRELRQDPTLEGKVTLELVIEPDGSVSACQVVSSELGNPALEQRIAMRVQMFNFGAASVEARRVRFPIDFLPG</sequence>
<evidence type="ECO:0000313" key="7">
    <source>
        <dbReference type="EMBL" id="PSF06990.1"/>
    </source>
</evidence>
<gene>
    <name evidence="7" type="ORF">C7H08_15065</name>
</gene>
<evidence type="ECO:0000256" key="5">
    <source>
        <dbReference type="SAM" id="MobiDB-lite"/>
    </source>
</evidence>
<dbReference type="InterPro" id="IPR049806">
    <property type="entry name" value="MasK-like_C"/>
</dbReference>
<reference evidence="7 8" key="1">
    <citation type="submission" date="2018-03" db="EMBL/GenBank/DDBJ databases">
        <title>Marinobacter brunus sp. nov., a marine bacterium of Gamma-proteobacteria isolated from the surface seawater of the South China Sea.</title>
        <authorList>
            <person name="Cheng H."/>
            <person name="Wu Y.-H."/>
            <person name="Xamxidin M."/>
            <person name="Xu X.-W."/>
        </authorList>
    </citation>
    <scope>NUCLEOTIDE SEQUENCE [LARGE SCALE GENOMIC DNA]</scope>
    <source>
        <strain evidence="7 8">JCM 30472</strain>
    </source>
</reference>
<feature type="transmembrane region" description="Helical" evidence="6">
    <location>
        <begin position="20"/>
        <end position="41"/>
    </location>
</feature>
<dbReference type="EMBL" id="PXNN01000017">
    <property type="protein sequence ID" value="PSF06990.1"/>
    <property type="molecule type" value="Genomic_DNA"/>
</dbReference>
<feature type="compositionally biased region" description="Basic and acidic residues" evidence="5">
    <location>
        <begin position="111"/>
        <end position="124"/>
    </location>
</feature>
<accession>A0A2T1KAC3</accession>
<dbReference type="Gene3D" id="3.30.1150.10">
    <property type="match status" value="1"/>
</dbReference>
<evidence type="ECO:0000256" key="3">
    <source>
        <dbReference type="ARBA" id="ARBA00022989"/>
    </source>
</evidence>
<comment type="subcellular location">
    <subcellularLocation>
        <location evidence="1">Membrane</location>
        <topology evidence="1">Single-pass membrane protein</topology>
    </subcellularLocation>
</comment>
<keyword evidence="2 6" id="KW-0812">Transmembrane</keyword>
<evidence type="ECO:0008006" key="9">
    <source>
        <dbReference type="Google" id="ProtNLM"/>
    </source>
</evidence>
<dbReference type="Proteomes" id="UP000238385">
    <property type="component" value="Unassembled WGS sequence"/>
</dbReference>
<dbReference type="NCBIfam" id="NF033768">
    <property type="entry name" value="myxo_SS_tail"/>
    <property type="match status" value="1"/>
</dbReference>
<dbReference type="NCBIfam" id="TIGR01352">
    <property type="entry name" value="tonB_Cterm"/>
    <property type="match status" value="1"/>
</dbReference>
<evidence type="ECO:0000256" key="4">
    <source>
        <dbReference type="ARBA" id="ARBA00023136"/>
    </source>
</evidence>
<feature type="region of interest" description="Disordered" evidence="5">
    <location>
        <begin position="62"/>
        <end position="124"/>
    </location>
</feature>
<evidence type="ECO:0000256" key="1">
    <source>
        <dbReference type="ARBA" id="ARBA00004167"/>
    </source>
</evidence>
<evidence type="ECO:0000256" key="2">
    <source>
        <dbReference type="ARBA" id="ARBA00022692"/>
    </source>
</evidence>
<dbReference type="AlphaFoldDB" id="A0A2T1KAC3"/>
<dbReference type="InterPro" id="IPR006260">
    <property type="entry name" value="TonB/TolA_C"/>
</dbReference>
<name>A0A2T1KAC3_9GAMM</name>
<dbReference type="SUPFAM" id="SSF74653">
    <property type="entry name" value="TolA/TonB C-terminal domain"/>
    <property type="match status" value="1"/>
</dbReference>
<evidence type="ECO:0000256" key="6">
    <source>
        <dbReference type="SAM" id="Phobius"/>
    </source>
</evidence>